<dbReference type="PANTHER" id="PTHR10127">
    <property type="entry name" value="DISCOIDIN, CUB, EGF, LAMININ , AND ZINC METALLOPROTEASE DOMAIN CONTAINING"/>
    <property type="match status" value="1"/>
</dbReference>
<feature type="active site" evidence="1">
    <location>
        <position position="178"/>
    </location>
</feature>
<dbReference type="EMBL" id="JAOTOJ010000010">
    <property type="protein sequence ID" value="KAK9395292.1"/>
    <property type="molecule type" value="Genomic_DNA"/>
</dbReference>
<dbReference type="PRINTS" id="PR00480">
    <property type="entry name" value="ASTACIN"/>
</dbReference>
<dbReference type="PANTHER" id="PTHR10127:SF855">
    <property type="entry name" value="ASTACIN-LIKE METALLOENDOPEPTIDASE"/>
    <property type="match status" value="1"/>
</dbReference>
<evidence type="ECO:0000313" key="7">
    <source>
        <dbReference type="Proteomes" id="UP001474421"/>
    </source>
</evidence>
<feature type="binding site" evidence="1">
    <location>
        <position position="187"/>
    </location>
    <ligand>
        <name>Zn(2+)</name>
        <dbReference type="ChEBI" id="CHEBI:29105"/>
        <note>catalytic</note>
    </ligand>
</feature>
<comment type="cofactor">
    <cofactor evidence="1 2">
        <name>Zn(2+)</name>
        <dbReference type="ChEBI" id="CHEBI:29105"/>
    </cofactor>
    <text evidence="1 2">Binds 1 zinc ion per subunit.</text>
</comment>
<evidence type="ECO:0000256" key="3">
    <source>
        <dbReference type="SAM" id="MobiDB-lite"/>
    </source>
</evidence>
<dbReference type="Proteomes" id="UP001474421">
    <property type="component" value="Unassembled WGS sequence"/>
</dbReference>
<dbReference type="Pfam" id="PF00629">
    <property type="entry name" value="MAM"/>
    <property type="match status" value="1"/>
</dbReference>
<feature type="compositionally biased region" description="Basic and acidic residues" evidence="3">
    <location>
        <begin position="437"/>
        <end position="485"/>
    </location>
</feature>
<keyword evidence="1 2" id="KW-0862">Zinc</keyword>
<feature type="binding site" evidence="1">
    <location>
        <position position="177"/>
    </location>
    <ligand>
        <name>Zn(2+)</name>
        <dbReference type="ChEBI" id="CHEBI:29105"/>
        <note>catalytic</note>
    </ligand>
</feature>
<accession>A0AAW1B1E2</accession>
<dbReference type="Pfam" id="PF01400">
    <property type="entry name" value="Astacin"/>
    <property type="match status" value="1"/>
</dbReference>
<dbReference type="SMART" id="SM00137">
    <property type="entry name" value="MAM"/>
    <property type="match status" value="1"/>
</dbReference>
<feature type="signal peptide" evidence="2">
    <location>
        <begin position="1"/>
        <end position="20"/>
    </location>
</feature>
<dbReference type="GO" id="GO:0008270">
    <property type="term" value="F:zinc ion binding"/>
    <property type="evidence" value="ECO:0007669"/>
    <property type="project" value="UniProtKB-UniRule"/>
</dbReference>
<reference evidence="6 7" key="1">
    <citation type="journal article" date="2024" name="Proc. Natl. Acad. Sci. U.S.A.">
        <title>The genetic regulatory architecture and epigenomic basis for age-related changes in rattlesnake venom.</title>
        <authorList>
            <person name="Hogan M.P."/>
            <person name="Holding M.L."/>
            <person name="Nystrom G.S."/>
            <person name="Colston T.J."/>
            <person name="Bartlett D.A."/>
            <person name="Mason A.J."/>
            <person name="Ellsworth S.A."/>
            <person name="Rautsaw R.M."/>
            <person name="Lawrence K.C."/>
            <person name="Strickland J.L."/>
            <person name="He B."/>
            <person name="Fraser P."/>
            <person name="Margres M.J."/>
            <person name="Gilbert D.M."/>
            <person name="Gibbs H.L."/>
            <person name="Parkinson C.L."/>
            <person name="Rokyta D.R."/>
        </authorList>
    </citation>
    <scope>NUCLEOTIDE SEQUENCE [LARGE SCALE GENOMIC DNA]</scope>
    <source>
        <strain evidence="6">DRR0105</strain>
    </source>
</reference>
<dbReference type="AlphaFoldDB" id="A0AAW1B1E2"/>
<feature type="chain" id="PRO_5043105726" description="Metalloendopeptidase" evidence="2">
    <location>
        <begin position="21"/>
        <end position="485"/>
    </location>
</feature>
<gene>
    <name evidence="6" type="ORF">NXF25_014638</name>
</gene>
<comment type="caution">
    <text evidence="1">Lacks conserved residue(s) required for the propagation of feature annotation.</text>
</comment>
<keyword evidence="1 2" id="KW-0378">Hydrolase</keyword>
<dbReference type="InterPro" id="IPR006026">
    <property type="entry name" value="Peptidase_Metallo"/>
</dbReference>
<keyword evidence="1 2" id="KW-0645">Protease</keyword>
<dbReference type="SUPFAM" id="SSF49899">
    <property type="entry name" value="Concanavalin A-like lectins/glucanases"/>
    <property type="match status" value="1"/>
</dbReference>
<dbReference type="Gene3D" id="2.60.120.200">
    <property type="match status" value="1"/>
</dbReference>
<feature type="region of interest" description="Disordered" evidence="3">
    <location>
        <begin position="428"/>
        <end position="485"/>
    </location>
</feature>
<feature type="binding site" evidence="1">
    <location>
        <position position="181"/>
    </location>
    <ligand>
        <name>Zn(2+)</name>
        <dbReference type="ChEBI" id="CHEBI:29105"/>
        <note>catalytic</note>
    </ligand>
</feature>
<organism evidence="6 7">
    <name type="scientific">Crotalus adamanteus</name>
    <name type="common">Eastern diamondback rattlesnake</name>
    <dbReference type="NCBI Taxonomy" id="8729"/>
    <lineage>
        <taxon>Eukaryota</taxon>
        <taxon>Metazoa</taxon>
        <taxon>Chordata</taxon>
        <taxon>Craniata</taxon>
        <taxon>Vertebrata</taxon>
        <taxon>Euteleostomi</taxon>
        <taxon>Lepidosauria</taxon>
        <taxon>Squamata</taxon>
        <taxon>Bifurcata</taxon>
        <taxon>Unidentata</taxon>
        <taxon>Episquamata</taxon>
        <taxon>Toxicofera</taxon>
        <taxon>Serpentes</taxon>
        <taxon>Colubroidea</taxon>
        <taxon>Viperidae</taxon>
        <taxon>Crotalinae</taxon>
        <taxon>Crotalus</taxon>
    </lineage>
</organism>
<keyword evidence="1 2" id="KW-0479">Metal-binding</keyword>
<evidence type="ECO:0000259" key="5">
    <source>
        <dbReference type="PROSITE" id="PS51864"/>
    </source>
</evidence>
<dbReference type="EC" id="3.4.24.-" evidence="2"/>
<evidence type="ECO:0000259" key="4">
    <source>
        <dbReference type="PROSITE" id="PS50060"/>
    </source>
</evidence>
<dbReference type="PROSITE" id="PS51864">
    <property type="entry name" value="ASTACIN"/>
    <property type="match status" value="1"/>
</dbReference>
<sequence>MGLYDAFGVLVVGCFWLLSAQPVPGRGDTFQVAPTPDYELEEEEEVPRDDILDINQGLIPLEAPEHSFLLEGDIIKLSPFKSFSSASPRWPKRKGIVRIPYIVSYKYDQHSVQIIKEAFGDFEKFTCIQFVPYSYQRDFVSIVPLSGCFSSAGRIGGMQVLSLAPDCLRRGKGVALHELMHVLGFWHEHSRADRDKYINISWNEILTGFEINFIKNWNTNMLDNYDYSSIMHYGRNAFSMTGLPTIIPLSGPPAFLGQRWNLSVSDIAKVNKLYKCSQVAAQPEVVPEEAIKEKENLCGWKQSQNDSLDWMLQKEEEKTAESMEDDRISEKPFRSLDGYISLKPSSHLSKQRAVLISPVVYGTRCLQFWYRSPDCAAGKINFYTKLLNSTDWQKVRSVKGKQDVGWHQVTLSISTTWTLQVALEGIVGNKGRGGSRRRGEGKGGNRKGEEGRGAMGQEKRGGEGREEREQGRGGERRGEGRGGKS</sequence>
<dbReference type="InterPro" id="IPR013320">
    <property type="entry name" value="ConA-like_dom_sf"/>
</dbReference>
<dbReference type="SUPFAM" id="SSF55486">
    <property type="entry name" value="Metalloproteases ('zincins'), catalytic domain"/>
    <property type="match status" value="1"/>
</dbReference>
<feature type="domain" description="MAM" evidence="4">
    <location>
        <begin position="293"/>
        <end position="434"/>
    </location>
</feature>
<name>A0AAW1B1E2_CROAD</name>
<dbReference type="InterPro" id="IPR001506">
    <property type="entry name" value="Peptidase_M12A"/>
</dbReference>
<keyword evidence="2" id="KW-0732">Signal</keyword>
<feature type="domain" description="Peptidase M12A" evidence="5">
    <location>
        <begin position="81"/>
        <end position="277"/>
    </location>
</feature>
<dbReference type="GO" id="GO:0004222">
    <property type="term" value="F:metalloendopeptidase activity"/>
    <property type="evidence" value="ECO:0007669"/>
    <property type="project" value="UniProtKB-UniRule"/>
</dbReference>
<evidence type="ECO:0000313" key="6">
    <source>
        <dbReference type="EMBL" id="KAK9395292.1"/>
    </source>
</evidence>
<evidence type="ECO:0000256" key="2">
    <source>
        <dbReference type="RuleBase" id="RU361183"/>
    </source>
</evidence>
<dbReference type="InterPro" id="IPR024079">
    <property type="entry name" value="MetalloPept_cat_dom_sf"/>
</dbReference>
<dbReference type="Gene3D" id="3.40.390.10">
    <property type="entry name" value="Collagenase (Catalytic Domain)"/>
    <property type="match status" value="1"/>
</dbReference>
<dbReference type="GO" id="GO:0016020">
    <property type="term" value="C:membrane"/>
    <property type="evidence" value="ECO:0007669"/>
    <property type="project" value="InterPro"/>
</dbReference>
<dbReference type="GO" id="GO:0006508">
    <property type="term" value="P:proteolysis"/>
    <property type="evidence" value="ECO:0007669"/>
    <property type="project" value="UniProtKB-KW"/>
</dbReference>
<evidence type="ECO:0000256" key="1">
    <source>
        <dbReference type="PROSITE-ProRule" id="PRU01211"/>
    </source>
</evidence>
<dbReference type="PROSITE" id="PS50060">
    <property type="entry name" value="MAM_2"/>
    <property type="match status" value="1"/>
</dbReference>
<comment type="caution">
    <text evidence="6">The sequence shown here is derived from an EMBL/GenBank/DDBJ whole genome shotgun (WGS) entry which is preliminary data.</text>
</comment>
<dbReference type="SMART" id="SM00235">
    <property type="entry name" value="ZnMc"/>
    <property type="match status" value="1"/>
</dbReference>
<dbReference type="CDD" id="cd06263">
    <property type="entry name" value="MAM"/>
    <property type="match status" value="1"/>
</dbReference>
<keyword evidence="7" id="KW-1185">Reference proteome</keyword>
<dbReference type="InterPro" id="IPR000998">
    <property type="entry name" value="MAM_dom"/>
</dbReference>
<proteinExistence type="predicted"/>
<protein>
    <recommendedName>
        <fullName evidence="2">Metalloendopeptidase</fullName>
        <ecNumber evidence="2">3.4.24.-</ecNumber>
    </recommendedName>
</protein>
<keyword evidence="1 2" id="KW-0482">Metalloprotease</keyword>